<accession>A0A1B6MRS5</accession>
<keyword evidence="2" id="KW-0862">Zinc</keyword>
<name>A0A1B6MRS5_9HEMI</name>
<dbReference type="PANTHER" id="PTHR11596">
    <property type="entry name" value="ALKALINE PHOSPHATASE"/>
    <property type="match status" value="1"/>
</dbReference>
<protein>
    <recommendedName>
        <fullName evidence="1">alkaline phosphatase</fullName>
        <ecNumber evidence="1">3.1.3.1</ecNumber>
    </recommendedName>
</protein>
<keyword evidence="2" id="KW-0479">Metal-binding</keyword>
<dbReference type="InterPro" id="IPR001952">
    <property type="entry name" value="Alkaline_phosphatase"/>
</dbReference>
<evidence type="ECO:0000256" key="1">
    <source>
        <dbReference type="ARBA" id="ARBA00012647"/>
    </source>
</evidence>
<dbReference type="AlphaFoldDB" id="A0A1B6MRS5"/>
<evidence type="ECO:0000313" key="4">
    <source>
        <dbReference type="EMBL" id="JAT38631.1"/>
    </source>
</evidence>
<sequence>GEVERVGPLRRNVSEDDLSDLSYTYPALVPMPLATHGGADVAVFSRGPWAHLLVGNYEENYIPMAMAFAARIGPYAGHVHPPHRPHPLPQPQPHEHLVREFSIG</sequence>
<feature type="binding site" evidence="2">
    <location>
        <position position="36"/>
    </location>
    <ligand>
        <name>Zn(2+)</name>
        <dbReference type="ChEBI" id="CHEBI:29105"/>
        <label>2</label>
    </ligand>
</feature>
<feature type="non-terminal residue" evidence="4">
    <location>
        <position position="1"/>
    </location>
</feature>
<evidence type="ECO:0000256" key="2">
    <source>
        <dbReference type="PIRSR" id="PIRSR601952-2"/>
    </source>
</evidence>
<gene>
    <name evidence="4" type="ORF">g.22508</name>
</gene>
<comment type="cofactor">
    <cofactor evidence="2">
        <name>Zn(2+)</name>
        <dbReference type="ChEBI" id="CHEBI:29105"/>
    </cofactor>
    <text evidence="2">Binds 2 Zn(2+) ions.</text>
</comment>
<dbReference type="Pfam" id="PF00245">
    <property type="entry name" value="Alk_phosphatase"/>
    <property type="match status" value="1"/>
</dbReference>
<dbReference type="InterPro" id="IPR017850">
    <property type="entry name" value="Alkaline_phosphatase_core_sf"/>
</dbReference>
<reference evidence="4" key="1">
    <citation type="submission" date="2015-11" db="EMBL/GenBank/DDBJ databases">
        <title>De novo transcriptome assembly of four potential Pierce s Disease insect vectors from Arizona vineyards.</title>
        <authorList>
            <person name="Tassone E.E."/>
        </authorList>
    </citation>
    <scope>NUCLEOTIDE SEQUENCE</scope>
</reference>
<organism evidence="4">
    <name type="scientific">Graphocephala atropunctata</name>
    <dbReference type="NCBI Taxonomy" id="36148"/>
    <lineage>
        <taxon>Eukaryota</taxon>
        <taxon>Metazoa</taxon>
        <taxon>Ecdysozoa</taxon>
        <taxon>Arthropoda</taxon>
        <taxon>Hexapoda</taxon>
        <taxon>Insecta</taxon>
        <taxon>Pterygota</taxon>
        <taxon>Neoptera</taxon>
        <taxon>Paraneoptera</taxon>
        <taxon>Hemiptera</taxon>
        <taxon>Auchenorrhyncha</taxon>
        <taxon>Membracoidea</taxon>
        <taxon>Cicadellidae</taxon>
        <taxon>Cicadellinae</taxon>
        <taxon>Cicadellini</taxon>
        <taxon>Graphocephala</taxon>
    </lineage>
</organism>
<feature type="region of interest" description="Disordered" evidence="3">
    <location>
        <begin position="79"/>
        <end position="104"/>
    </location>
</feature>
<dbReference type="SUPFAM" id="SSF53649">
    <property type="entry name" value="Alkaline phosphatase-like"/>
    <property type="match status" value="1"/>
</dbReference>
<dbReference type="Gene3D" id="3.40.720.10">
    <property type="entry name" value="Alkaline Phosphatase, subunit A"/>
    <property type="match status" value="1"/>
</dbReference>
<feature type="compositionally biased region" description="Basic and acidic residues" evidence="3">
    <location>
        <begin position="93"/>
        <end position="104"/>
    </location>
</feature>
<proteinExistence type="predicted"/>
<evidence type="ECO:0000256" key="3">
    <source>
        <dbReference type="SAM" id="MobiDB-lite"/>
    </source>
</evidence>
<dbReference type="EC" id="3.1.3.1" evidence="1"/>
<dbReference type="GO" id="GO:0004035">
    <property type="term" value="F:alkaline phosphatase activity"/>
    <property type="evidence" value="ECO:0007669"/>
    <property type="project" value="UniProtKB-EC"/>
</dbReference>
<dbReference type="PANTHER" id="PTHR11596:SF91">
    <property type="entry name" value="ALKALINE PHOSPHATASE-RELATED"/>
    <property type="match status" value="1"/>
</dbReference>
<dbReference type="EMBL" id="GEBQ01001346">
    <property type="protein sequence ID" value="JAT38631.1"/>
    <property type="molecule type" value="Transcribed_RNA"/>
</dbReference>
<dbReference type="GO" id="GO:0046872">
    <property type="term" value="F:metal ion binding"/>
    <property type="evidence" value="ECO:0007669"/>
    <property type="project" value="UniProtKB-KW"/>
</dbReference>